<feature type="domain" description="Glycosyltransferase subfamily 4-like N-terminal" evidence="4">
    <location>
        <begin position="14"/>
        <end position="210"/>
    </location>
</feature>
<keyword evidence="2" id="KW-0328">Glycosyltransferase</keyword>
<dbReference type="GO" id="GO:1901137">
    <property type="term" value="P:carbohydrate derivative biosynthetic process"/>
    <property type="evidence" value="ECO:0007669"/>
    <property type="project" value="UniProtKB-ARBA"/>
</dbReference>
<comment type="caution">
    <text evidence="5">The sequence shown here is derived from an EMBL/GenBank/DDBJ whole genome shotgun (WGS) entry which is preliminary data.</text>
</comment>
<reference evidence="5" key="1">
    <citation type="submission" date="2021-01" db="EMBL/GenBank/DDBJ databases">
        <title>Lacisediminihabitans sp. nov. strain G11-30, isolated from Antarctic Soil.</title>
        <authorList>
            <person name="Li J."/>
        </authorList>
    </citation>
    <scope>NUCLEOTIDE SEQUENCE</scope>
    <source>
        <strain evidence="5">G11-30</strain>
    </source>
</reference>
<dbReference type="PANTHER" id="PTHR45947:SF3">
    <property type="entry name" value="SULFOQUINOVOSYL TRANSFERASE SQD2"/>
    <property type="match status" value="1"/>
</dbReference>
<protein>
    <recommendedName>
        <fullName evidence="1">D-inositol 3-phosphate glycosyltransferase</fullName>
    </recommendedName>
</protein>
<evidence type="ECO:0000259" key="4">
    <source>
        <dbReference type="Pfam" id="PF13439"/>
    </source>
</evidence>
<dbReference type="Gene3D" id="3.40.50.2000">
    <property type="entry name" value="Glycogen Phosphorylase B"/>
    <property type="match status" value="2"/>
</dbReference>
<evidence type="ECO:0000256" key="1">
    <source>
        <dbReference type="ARBA" id="ARBA00021292"/>
    </source>
</evidence>
<keyword evidence="6" id="KW-1185">Reference proteome</keyword>
<sequence length="398" mass="42960">MRIAIVSDYFLDYVGGAQTSMKQQRLALEEAGHDVVMVSTRRGLAGRRMRLVDGDAMFQPNFTIPGLELPVVPNNGRVRAKLEAYFRAQRIEVVHVQTEFSLARAAADVAKKLGIPVVHTVHTFYWASESGPQASVAWFLRLGLRVVTKAKLPNKVFTSRAGDNVIRNLTLGMALRADRVISPSAHQARDLAAAGVSGDIAVVPNPVATSDRPSVPLEPGLRPRFLWVARCEPIKRPLVFARAAIEALGRTDNAFSVDFVGEGADLAELRALAEGHDEIRIQGVLPHDQVLDLMDVSSAVVLSSLGFDNQPMTIAEAVSRERGVLYCDPQLREGLLNSGFLSETPDVAGLADAIVELVSDPALLPGLSAGARADREAFAPANYVARVVEIYRTTTAAA</sequence>
<evidence type="ECO:0000313" key="6">
    <source>
        <dbReference type="Proteomes" id="UP000636458"/>
    </source>
</evidence>
<dbReference type="Proteomes" id="UP000636458">
    <property type="component" value="Unassembled WGS sequence"/>
</dbReference>
<organism evidence="5 6">
    <name type="scientific">Lacisediminihabitans changchengi</name>
    <dbReference type="NCBI Taxonomy" id="2787634"/>
    <lineage>
        <taxon>Bacteria</taxon>
        <taxon>Bacillati</taxon>
        <taxon>Actinomycetota</taxon>
        <taxon>Actinomycetes</taxon>
        <taxon>Micrococcales</taxon>
        <taxon>Microbacteriaceae</taxon>
        <taxon>Lacisediminihabitans</taxon>
    </lineage>
</organism>
<dbReference type="InterPro" id="IPR028098">
    <property type="entry name" value="Glyco_trans_4-like_N"/>
</dbReference>
<gene>
    <name evidence="5" type="ORF">IV501_03320</name>
</gene>
<dbReference type="EMBL" id="JAEPES010000001">
    <property type="protein sequence ID" value="MBK4346656.1"/>
    <property type="molecule type" value="Genomic_DNA"/>
</dbReference>
<evidence type="ECO:0000256" key="2">
    <source>
        <dbReference type="ARBA" id="ARBA00022676"/>
    </source>
</evidence>
<proteinExistence type="predicted"/>
<name>A0A934SHD1_9MICO</name>
<dbReference type="RefSeq" id="WP_200554970.1">
    <property type="nucleotide sequence ID" value="NZ_JAEPES010000001.1"/>
</dbReference>
<dbReference type="Pfam" id="PF13439">
    <property type="entry name" value="Glyco_transf_4"/>
    <property type="match status" value="1"/>
</dbReference>
<dbReference type="InterPro" id="IPR050194">
    <property type="entry name" value="Glycosyltransferase_grp1"/>
</dbReference>
<dbReference type="AlphaFoldDB" id="A0A934SHD1"/>
<dbReference type="GO" id="GO:0016757">
    <property type="term" value="F:glycosyltransferase activity"/>
    <property type="evidence" value="ECO:0007669"/>
    <property type="project" value="UniProtKB-KW"/>
</dbReference>
<dbReference type="SUPFAM" id="SSF53756">
    <property type="entry name" value="UDP-Glycosyltransferase/glycogen phosphorylase"/>
    <property type="match status" value="1"/>
</dbReference>
<keyword evidence="3" id="KW-0808">Transferase</keyword>
<accession>A0A934SHD1</accession>
<evidence type="ECO:0000313" key="5">
    <source>
        <dbReference type="EMBL" id="MBK4346656.1"/>
    </source>
</evidence>
<dbReference type="PANTHER" id="PTHR45947">
    <property type="entry name" value="SULFOQUINOVOSYL TRANSFERASE SQD2"/>
    <property type="match status" value="1"/>
</dbReference>
<dbReference type="Pfam" id="PF13692">
    <property type="entry name" value="Glyco_trans_1_4"/>
    <property type="match status" value="1"/>
</dbReference>
<evidence type="ECO:0000256" key="3">
    <source>
        <dbReference type="ARBA" id="ARBA00022679"/>
    </source>
</evidence>